<dbReference type="Proteomes" id="UP000214939">
    <property type="component" value="Unassembled WGS sequence"/>
</dbReference>
<keyword evidence="2" id="KW-0597">Phosphoprotein</keyword>
<dbReference type="GO" id="GO:0005737">
    <property type="term" value="C:cytoplasm"/>
    <property type="evidence" value="ECO:0007669"/>
    <property type="project" value="TreeGrafter"/>
</dbReference>
<evidence type="ECO:0000259" key="3">
    <source>
        <dbReference type="Pfam" id="PF08659"/>
    </source>
</evidence>
<dbReference type="PANTHER" id="PTHR43775">
    <property type="entry name" value="FATTY ACID SYNTHASE"/>
    <property type="match status" value="1"/>
</dbReference>
<dbReference type="SUPFAM" id="SSF51735">
    <property type="entry name" value="NAD(P)-binding Rossmann-fold domains"/>
    <property type="match status" value="1"/>
</dbReference>
<proteinExistence type="predicted"/>
<dbReference type="InterPro" id="IPR050091">
    <property type="entry name" value="PKS_NRPS_Biosynth_Enz"/>
</dbReference>
<name>A0AA44MR89_STREE</name>
<sequence length="89" mass="10108">LYRHVCNEPLQFFVLFSSVSAIIPELSAGQADYAMANSYMDYFAEAHQKHVPIISVQWPYRKETGMGEVTNQAYRESGLFSITNSEGLR</sequence>
<evidence type="ECO:0000256" key="1">
    <source>
        <dbReference type="ARBA" id="ARBA00022450"/>
    </source>
</evidence>
<dbReference type="AlphaFoldDB" id="A0AA44MR89"/>
<dbReference type="GO" id="GO:0006633">
    <property type="term" value="P:fatty acid biosynthetic process"/>
    <property type="evidence" value="ECO:0007669"/>
    <property type="project" value="TreeGrafter"/>
</dbReference>
<feature type="non-terminal residue" evidence="4">
    <location>
        <position position="1"/>
    </location>
</feature>
<dbReference type="Gene3D" id="3.40.50.720">
    <property type="entry name" value="NAD(P)-binding Rossmann-like Domain"/>
    <property type="match status" value="1"/>
</dbReference>
<dbReference type="InterPro" id="IPR036291">
    <property type="entry name" value="NAD(P)-bd_dom_sf"/>
</dbReference>
<comment type="caution">
    <text evidence="4">The sequence shown here is derived from an EMBL/GenBank/DDBJ whole genome shotgun (WGS) entry which is preliminary data.</text>
</comment>
<keyword evidence="1" id="KW-0596">Phosphopantetheine</keyword>
<dbReference type="RefSeq" id="WP_146657610.1">
    <property type="nucleotide sequence ID" value="NZ_NNBW01000663.1"/>
</dbReference>
<accession>A0AA44MR89</accession>
<dbReference type="GO" id="GO:0004312">
    <property type="term" value="F:fatty acid synthase activity"/>
    <property type="evidence" value="ECO:0007669"/>
    <property type="project" value="TreeGrafter"/>
</dbReference>
<dbReference type="GO" id="GO:0071770">
    <property type="term" value="P:DIM/DIP cell wall layer assembly"/>
    <property type="evidence" value="ECO:0007669"/>
    <property type="project" value="TreeGrafter"/>
</dbReference>
<evidence type="ECO:0000313" key="4">
    <source>
        <dbReference type="EMBL" id="OYL16898.1"/>
    </source>
</evidence>
<dbReference type="EMBL" id="NNBW01000663">
    <property type="protein sequence ID" value="OYL16898.1"/>
    <property type="molecule type" value="Genomic_DNA"/>
</dbReference>
<dbReference type="PANTHER" id="PTHR43775:SF37">
    <property type="entry name" value="SI:DKEY-61P9.11"/>
    <property type="match status" value="1"/>
</dbReference>
<gene>
    <name evidence="4" type="ORF">A5N45_13760</name>
</gene>
<feature type="non-terminal residue" evidence="4">
    <location>
        <position position="89"/>
    </location>
</feature>
<reference evidence="4 5" key="1">
    <citation type="submission" date="2017-07" db="EMBL/GenBank/DDBJ databases">
        <title>Invasive disease caused simultaneously by more than one serotype of Streptococcus pneumoniae, South Africa.</title>
        <authorList>
            <person name="Ndlangisa K."/>
            <person name="Du Plessis M."/>
            <person name="Von Gottberg A."/>
        </authorList>
    </citation>
    <scope>NUCLEOTIDE SEQUENCE [LARGE SCALE GENOMIC DNA]</scope>
    <source>
        <strain evidence="4 5">8227-15B</strain>
    </source>
</reference>
<dbReference type="Pfam" id="PF08659">
    <property type="entry name" value="KR"/>
    <property type="match status" value="1"/>
</dbReference>
<dbReference type="InterPro" id="IPR013968">
    <property type="entry name" value="PKS_KR"/>
</dbReference>
<evidence type="ECO:0000313" key="5">
    <source>
        <dbReference type="Proteomes" id="UP000214939"/>
    </source>
</evidence>
<protein>
    <recommendedName>
        <fullName evidence="3">Ketoreductase (KR) domain-containing protein</fullName>
    </recommendedName>
</protein>
<organism evidence="4 5">
    <name type="scientific">Streptococcus pneumoniae</name>
    <dbReference type="NCBI Taxonomy" id="1313"/>
    <lineage>
        <taxon>Bacteria</taxon>
        <taxon>Bacillati</taxon>
        <taxon>Bacillota</taxon>
        <taxon>Bacilli</taxon>
        <taxon>Lactobacillales</taxon>
        <taxon>Streptococcaceae</taxon>
        <taxon>Streptococcus</taxon>
    </lineage>
</organism>
<dbReference type="GO" id="GO:0005886">
    <property type="term" value="C:plasma membrane"/>
    <property type="evidence" value="ECO:0007669"/>
    <property type="project" value="TreeGrafter"/>
</dbReference>
<evidence type="ECO:0000256" key="2">
    <source>
        <dbReference type="ARBA" id="ARBA00022553"/>
    </source>
</evidence>
<feature type="domain" description="Ketoreductase (KR)" evidence="3">
    <location>
        <begin position="6"/>
        <end position="61"/>
    </location>
</feature>